<dbReference type="GO" id="GO:0043565">
    <property type="term" value="F:sequence-specific DNA binding"/>
    <property type="evidence" value="ECO:0007669"/>
    <property type="project" value="InterPro"/>
</dbReference>
<dbReference type="InterPro" id="IPR009057">
    <property type="entry name" value="Homeodomain-like_sf"/>
</dbReference>
<evidence type="ECO:0000256" key="1">
    <source>
        <dbReference type="ARBA" id="ARBA00023015"/>
    </source>
</evidence>
<keyword evidence="2" id="KW-0238">DNA-binding</keyword>
<dbReference type="EMBL" id="JACIDA010000002">
    <property type="protein sequence ID" value="MBB3872964.1"/>
    <property type="molecule type" value="Genomic_DNA"/>
</dbReference>
<evidence type="ECO:0000256" key="3">
    <source>
        <dbReference type="ARBA" id="ARBA00023163"/>
    </source>
</evidence>
<dbReference type="GO" id="GO:0003700">
    <property type="term" value="F:DNA-binding transcription factor activity"/>
    <property type="evidence" value="ECO:0007669"/>
    <property type="project" value="InterPro"/>
</dbReference>
<dbReference type="AlphaFoldDB" id="A0A7W6F0L5"/>
<accession>A0A7W6F0L5</accession>
<dbReference type="InterPro" id="IPR011256">
    <property type="entry name" value="Reg_factor_effector_dom_sf"/>
</dbReference>
<sequence>MSRSVIDNYHARMRRVLVFIDQNLEADLNVELLSDVSAFSKHHFQRQFSSLFGISVGRYVQLKRMKRASYRLAFRDGASVLEIALDSGFEGPEAFSRAFRRHFDQSPTEFRRAPRWTPWLAAQTPLTQARSQTMTPTTPTEAEVRILDFPETAVGLLTHSGDPAHIGDTIRRFIAWRKAAGLPPKISATFNIFHTEPEDDAAAPHRIDLCAVAPRAILPNAAGVVAGVIPAGRCAVLRQVGGGDDLSASAAWLYGQWLPRSGHELRDFPLFAQRVSFFPDVPEHEAVTDIFLPIQS</sequence>
<dbReference type="Pfam" id="PF12833">
    <property type="entry name" value="HTH_18"/>
    <property type="match status" value="1"/>
</dbReference>
<dbReference type="SMART" id="SM00342">
    <property type="entry name" value="HTH_ARAC"/>
    <property type="match status" value="1"/>
</dbReference>
<dbReference type="InterPro" id="IPR018062">
    <property type="entry name" value="HTH_AraC-typ_CS"/>
</dbReference>
<dbReference type="PROSITE" id="PS00041">
    <property type="entry name" value="HTH_ARAC_FAMILY_1"/>
    <property type="match status" value="1"/>
</dbReference>
<dbReference type="PANTHER" id="PTHR40055:SF1">
    <property type="entry name" value="TRANSCRIPTIONAL REGULATOR YGIV-RELATED"/>
    <property type="match status" value="1"/>
</dbReference>
<evidence type="ECO:0000313" key="6">
    <source>
        <dbReference type="Proteomes" id="UP000532936"/>
    </source>
</evidence>
<name>A0A7W6F0L5_9CAUL</name>
<keyword evidence="1" id="KW-0805">Transcription regulation</keyword>
<dbReference type="PROSITE" id="PS01124">
    <property type="entry name" value="HTH_ARAC_FAMILY_2"/>
    <property type="match status" value="1"/>
</dbReference>
<comment type="caution">
    <text evidence="5">The sequence shown here is derived from an EMBL/GenBank/DDBJ whole genome shotgun (WGS) entry which is preliminary data.</text>
</comment>
<proteinExistence type="predicted"/>
<dbReference type="SUPFAM" id="SSF55136">
    <property type="entry name" value="Probable bacterial effector-binding domain"/>
    <property type="match status" value="1"/>
</dbReference>
<dbReference type="InterPro" id="IPR018060">
    <property type="entry name" value="HTH_AraC"/>
</dbReference>
<dbReference type="Pfam" id="PF06445">
    <property type="entry name" value="GyrI-like"/>
    <property type="match status" value="1"/>
</dbReference>
<dbReference type="InterPro" id="IPR029442">
    <property type="entry name" value="GyrI-like"/>
</dbReference>
<evidence type="ECO:0000259" key="4">
    <source>
        <dbReference type="PROSITE" id="PS01124"/>
    </source>
</evidence>
<dbReference type="SUPFAM" id="SSF46689">
    <property type="entry name" value="Homeodomain-like"/>
    <property type="match status" value="2"/>
</dbReference>
<dbReference type="PRINTS" id="PR00032">
    <property type="entry name" value="HTHARAC"/>
</dbReference>
<dbReference type="SMART" id="SM00871">
    <property type="entry name" value="AraC_E_bind"/>
    <property type="match status" value="1"/>
</dbReference>
<gene>
    <name evidence="5" type="ORF">GGR11_002517</name>
</gene>
<dbReference type="InterPro" id="IPR010499">
    <property type="entry name" value="AraC_E-bd"/>
</dbReference>
<keyword evidence="3" id="KW-0804">Transcription</keyword>
<evidence type="ECO:0000313" key="5">
    <source>
        <dbReference type="EMBL" id="MBB3872964.1"/>
    </source>
</evidence>
<dbReference type="Gene3D" id="3.20.80.10">
    <property type="entry name" value="Regulatory factor, effector binding domain"/>
    <property type="match status" value="1"/>
</dbReference>
<dbReference type="Proteomes" id="UP000532936">
    <property type="component" value="Unassembled WGS sequence"/>
</dbReference>
<evidence type="ECO:0000256" key="2">
    <source>
        <dbReference type="ARBA" id="ARBA00023125"/>
    </source>
</evidence>
<dbReference type="Gene3D" id="1.10.10.60">
    <property type="entry name" value="Homeodomain-like"/>
    <property type="match status" value="2"/>
</dbReference>
<dbReference type="InterPro" id="IPR020449">
    <property type="entry name" value="Tscrpt_reg_AraC-type_HTH"/>
</dbReference>
<dbReference type="InterPro" id="IPR050908">
    <property type="entry name" value="SmbC-like"/>
</dbReference>
<organism evidence="5 6">
    <name type="scientific">Brevundimonas mediterranea</name>
    <dbReference type="NCBI Taxonomy" id="74329"/>
    <lineage>
        <taxon>Bacteria</taxon>
        <taxon>Pseudomonadati</taxon>
        <taxon>Pseudomonadota</taxon>
        <taxon>Alphaproteobacteria</taxon>
        <taxon>Caulobacterales</taxon>
        <taxon>Caulobacteraceae</taxon>
        <taxon>Brevundimonas</taxon>
    </lineage>
</organism>
<dbReference type="PANTHER" id="PTHR40055">
    <property type="entry name" value="TRANSCRIPTIONAL REGULATOR YGIV-RELATED"/>
    <property type="match status" value="1"/>
</dbReference>
<dbReference type="RefSeq" id="WP_183197455.1">
    <property type="nucleotide sequence ID" value="NZ_JACIDA010000002.1"/>
</dbReference>
<feature type="domain" description="HTH araC/xylS-type" evidence="4">
    <location>
        <begin position="14"/>
        <end position="113"/>
    </location>
</feature>
<reference evidence="5 6" key="1">
    <citation type="submission" date="2020-08" db="EMBL/GenBank/DDBJ databases">
        <title>Genomic Encyclopedia of Type Strains, Phase IV (KMG-IV): sequencing the most valuable type-strain genomes for metagenomic binning, comparative biology and taxonomic classification.</title>
        <authorList>
            <person name="Goeker M."/>
        </authorList>
    </citation>
    <scope>NUCLEOTIDE SEQUENCE [LARGE SCALE GENOMIC DNA]</scope>
    <source>
        <strain evidence="5 6">DSM 14878</strain>
    </source>
</reference>
<protein>
    <submittedName>
        <fullName evidence="5">AraC family transcriptional regulator</fullName>
    </submittedName>
</protein>